<evidence type="ECO:0000259" key="3">
    <source>
        <dbReference type="PROSITE" id="PS51755"/>
    </source>
</evidence>
<reference evidence="4" key="1">
    <citation type="submission" date="2023-09" db="EMBL/GenBank/DDBJ databases">
        <title>Description of first Herbaspirillum huttiense subsp. nephrolepsisexaltata and Herbaspirillum huttiense subsp. lycopersicon.</title>
        <authorList>
            <person name="Poudel M."/>
            <person name="Sharma A."/>
            <person name="Goss E."/>
            <person name="Tapia J.H."/>
            <person name="Harmon C.M."/>
            <person name="Jones J.B."/>
        </authorList>
    </citation>
    <scope>NUCLEOTIDE SEQUENCE</scope>
    <source>
        <strain evidence="4">SE1</strain>
    </source>
</reference>
<comment type="caution">
    <text evidence="4">The sequence shown here is derived from an EMBL/GenBank/DDBJ whole genome shotgun (WGS) entry which is preliminary data.</text>
</comment>
<gene>
    <name evidence="4" type="ORF">RI048_21200</name>
</gene>
<dbReference type="SUPFAM" id="SSF46894">
    <property type="entry name" value="C-terminal effector domain of the bipartite response regulators"/>
    <property type="match status" value="1"/>
</dbReference>
<dbReference type="RefSeq" id="WP_310841093.1">
    <property type="nucleotide sequence ID" value="NZ_JAVLSJ010000012.1"/>
</dbReference>
<dbReference type="InterPro" id="IPR001867">
    <property type="entry name" value="OmpR/PhoB-type_DNA-bd"/>
</dbReference>
<organism evidence="4 5">
    <name type="scientific">Herbaspirillum huttiense subsp. lycopersici</name>
    <dbReference type="NCBI Taxonomy" id="3074428"/>
    <lineage>
        <taxon>Bacteria</taxon>
        <taxon>Pseudomonadati</taxon>
        <taxon>Pseudomonadota</taxon>
        <taxon>Betaproteobacteria</taxon>
        <taxon>Burkholderiales</taxon>
        <taxon>Oxalobacteraceae</taxon>
        <taxon>Herbaspirillum</taxon>
    </lineage>
</organism>
<dbReference type="InterPro" id="IPR011006">
    <property type="entry name" value="CheY-like_superfamily"/>
</dbReference>
<dbReference type="Pfam" id="PF00486">
    <property type="entry name" value="Trans_reg_C"/>
    <property type="match status" value="1"/>
</dbReference>
<dbReference type="Gene3D" id="3.40.50.2300">
    <property type="match status" value="1"/>
</dbReference>
<protein>
    <submittedName>
        <fullName evidence="4">Winged helix-turn-helix domain-containing protein</fullName>
    </submittedName>
</protein>
<keyword evidence="1 2" id="KW-0238">DNA-binding</keyword>
<dbReference type="Gene3D" id="1.10.10.10">
    <property type="entry name" value="Winged helix-like DNA-binding domain superfamily/Winged helix DNA-binding domain"/>
    <property type="match status" value="1"/>
</dbReference>
<evidence type="ECO:0000313" key="5">
    <source>
        <dbReference type="Proteomes" id="UP001246576"/>
    </source>
</evidence>
<name>A0ABU2ESN7_9BURK</name>
<evidence type="ECO:0000256" key="1">
    <source>
        <dbReference type="ARBA" id="ARBA00023125"/>
    </source>
</evidence>
<dbReference type="EMBL" id="JAVLSJ010000012">
    <property type="protein sequence ID" value="MDR9850763.1"/>
    <property type="molecule type" value="Genomic_DNA"/>
</dbReference>
<feature type="DNA-binding region" description="OmpR/PhoB-type" evidence="2">
    <location>
        <begin position="104"/>
        <end position="204"/>
    </location>
</feature>
<evidence type="ECO:0000313" key="4">
    <source>
        <dbReference type="EMBL" id="MDR9850763.1"/>
    </source>
</evidence>
<sequence length="216" mass="24761">MPAACRYGRWRPCRNWKARLKKKPAVLIIETHRFTISLLPLVADLRQKFPMLGIVVIGEQLSEDAQEKALHDGADYILHKPIRQGLLLATIRSFLRRLRILHAPAAGSAEAWTLYRRRGTLVSPHNERVALSERECAVLTTLFLSPHFPVSAEHLMHALNITAEIIDPHRIDTIIYRLRKKLGQLAHARFEIRNIYGRGFICVAMKESAVFYVWDG</sequence>
<keyword evidence="5" id="KW-1185">Reference proteome</keyword>
<dbReference type="SUPFAM" id="SSF52172">
    <property type="entry name" value="CheY-like"/>
    <property type="match status" value="1"/>
</dbReference>
<dbReference type="PROSITE" id="PS51755">
    <property type="entry name" value="OMPR_PHOB"/>
    <property type="match status" value="1"/>
</dbReference>
<dbReference type="Proteomes" id="UP001246576">
    <property type="component" value="Unassembled WGS sequence"/>
</dbReference>
<dbReference type="InterPro" id="IPR016032">
    <property type="entry name" value="Sig_transdc_resp-reg_C-effctor"/>
</dbReference>
<dbReference type="CDD" id="cd00383">
    <property type="entry name" value="trans_reg_C"/>
    <property type="match status" value="1"/>
</dbReference>
<proteinExistence type="predicted"/>
<dbReference type="InterPro" id="IPR036388">
    <property type="entry name" value="WH-like_DNA-bd_sf"/>
</dbReference>
<accession>A0ABU2ESN7</accession>
<feature type="domain" description="OmpR/PhoB-type" evidence="3">
    <location>
        <begin position="104"/>
        <end position="204"/>
    </location>
</feature>
<dbReference type="SMART" id="SM00862">
    <property type="entry name" value="Trans_reg_C"/>
    <property type="match status" value="1"/>
</dbReference>
<evidence type="ECO:0000256" key="2">
    <source>
        <dbReference type="PROSITE-ProRule" id="PRU01091"/>
    </source>
</evidence>